<evidence type="ECO:0000313" key="1">
    <source>
        <dbReference type="EMBL" id="MDI7920513.1"/>
    </source>
</evidence>
<dbReference type="InterPro" id="IPR010321">
    <property type="entry name" value="DUF922"/>
</dbReference>
<dbReference type="Proteomes" id="UP001161580">
    <property type="component" value="Unassembled WGS sequence"/>
</dbReference>
<accession>A0AAE3QAR1</accession>
<reference evidence="1" key="1">
    <citation type="submission" date="2022-03" db="EMBL/GenBank/DDBJ databases">
        <title>Fererhizobium litorale gen. nov., sp. nov., isolated from sandy sediments of the Sea of Japan seashore.</title>
        <authorList>
            <person name="Romanenko L."/>
            <person name="Kurilenko V."/>
            <person name="Otstavnykh N."/>
            <person name="Svetashev V."/>
            <person name="Tekutyeva L."/>
            <person name="Isaeva M."/>
            <person name="Mikhailov V."/>
        </authorList>
    </citation>
    <scope>NUCLEOTIDE SEQUENCE</scope>
    <source>
        <strain evidence="1">KMM 9576</strain>
    </source>
</reference>
<organism evidence="1 2">
    <name type="scientific">Ferirhizobium litorale</name>
    <dbReference type="NCBI Taxonomy" id="2927786"/>
    <lineage>
        <taxon>Bacteria</taxon>
        <taxon>Pseudomonadati</taxon>
        <taxon>Pseudomonadota</taxon>
        <taxon>Alphaproteobacteria</taxon>
        <taxon>Hyphomicrobiales</taxon>
        <taxon>Rhizobiaceae</taxon>
        <taxon>Ferirhizobium</taxon>
    </lineage>
</organism>
<gene>
    <name evidence="1" type="ORF">MRS75_00285</name>
</gene>
<keyword evidence="2" id="KW-1185">Reference proteome</keyword>
<protein>
    <submittedName>
        <fullName evidence="1">DUF922 domain-containing protein</fullName>
    </submittedName>
</protein>
<sequence>MTATAQADWRPVEKEQTYAVSGKTGLDLYRSIGERGPKVGIGRAIAYTSFKLTWRRNYQPQGDSCVLVSAVPNLIITYTLPKPAERLPASTQRHWETFMAGVRSHERVHGDIIEDMVRQIEAISVGLSVAGDPGCKKIRVELTRRLGELSLAQRQRSRDFDAVELGNGGNIHQLVLALVNGG</sequence>
<proteinExistence type="predicted"/>
<dbReference type="Pfam" id="PF06037">
    <property type="entry name" value="DUF922"/>
    <property type="match status" value="1"/>
</dbReference>
<dbReference type="PIRSF" id="PIRSF010521">
    <property type="entry name" value="DUF922_bac"/>
    <property type="match status" value="1"/>
</dbReference>
<comment type="caution">
    <text evidence="1">The sequence shown here is derived from an EMBL/GenBank/DDBJ whole genome shotgun (WGS) entry which is preliminary data.</text>
</comment>
<dbReference type="EMBL" id="JALDYZ010000001">
    <property type="protein sequence ID" value="MDI7920513.1"/>
    <property type="molecule type" value="Genomic_DNA"/>
</dbReference>
<name>A0AAE3QAR1_9HYPH</name>
<dbReference type="AlphaFoldDB" id="A0AAE3QAR1"/>
<dbReference type="RefSeq" id="WP_311784710.1">
    <property type="nucleotide sequence ID" value="NZ_JALDYY010000001.1"/>
</dbReference>
<evidence type="ECO:0000313" key="2">
    <source>
        <dbReference type="Proteomes" id="UP001161580"/>
    </source>
</evidence>